<dbReference type="RefSeq" id="WP_184423821.1">
    <property type="nucleotide sequence ID" value="NZ_AP027362.1"/>
</dbReference>
<dbReference type="EC" id="3.6.1.25" evidence="2"/>
<dbReference type="PROSITE" id="PS51707">
    <property type="entry name" value="CYTH"/>
    <property type="match status" value="1"/>
</dbReference>
<dbReference type="AlphaFoldDB" id="A0A7X0NGK4"/>
<dbReference type="EMBL" id="JACHHU010000009">
    <property type="protein sequence ID" value="MBB6543019.1"/>
    <property type="molecule type" value="Genomic_DNA"/>
</dbReference>
<dbReference type="PANTHER" id="PTHR39569">
    <property type="entry name" value="INORGANIC TRIPHOSPHATASE"/>
    <property type="match status" value="1"/>
</dbReference>
<dbReference type="Gene3D" id="2.40.320.10">
    <property type="entry name" value="Hypothetical Protein Pfu-838710-001"/>
    <property type="match status" value="1"/>
</dbReference>
<evidence type="ECO:0000259" key="1">
    <source>
        <dbReference type="PROSITE" id="PS51707"/>
    </source>
</evidence>
<evidence type="ECO:0000313" key="2">
    <source>
        <dbReference type="EMBL" id="MBB6543019.1"/>
    </source>
</evidence>
<dbReference type="Pfam" id="PF01928">
    <property type="entry name" value="CYTH"/>
    <property type="match status" value="1"/>
</dbReference>
<gene>
    <name evidence="2" type="ORF">HNQ55_001523</name>
</gene>
<reference evidence="2 3" key="1">
    <citation type="submission" date="2020-08" db="EMBL/GenBank/DDBJ databases">
        <title>Genomic Encyclopedia of Type Strains, Phase IV (KMG-IV): sequencing the most valuable type-strain genomes for metagenomic binning, comparative biology and taxonomic classification.</title>
        <authorList>
            <person name="Goeker M."/>
        </authorList>
    </citation>
    <scope>NUCLEOTIDE SEQUENCE [LARGE SCALE GENOMIC DNA]</scope>
    <source>
        <strain evidence="2 3">DSM 26287</strain>
    </source>
</reference>
<dbReference type="Proteomes" id="UP000537141">
    <property type="component" value="Unassembled WGS sequence"/>
</dbReference>
<protein>
    <submittedName>
        <fullName evidence="2">Triphosphatase</fullName>
        <ecNumber evidence="2">3.6.1.25</ecNumber>
    </submittedName>
</protein>
<dbReference type="GO" id="GO:0046872">
    <property type="term" value="F:metal ion binding"/>
    <property type="evidence" value="ECO:0007669"/>
    <property type="project" value="TreeGrafter"/>
</dbReference>
<dbReference type="InterPro" id="IPR033469">
    <property type="entry name" value="CYTH-like_dom_sf"/>
</dbReference>
<dbReference type="CDD" id="cd07756">
    <property type="entry name" value="CYTH-like_Pase_CHAD"/>
    <property type="match status" value="1"/>
</dbReference>
<keyword evidence="3" id="KW-1185">Reference proteome</keyword>
<name>A0A7X0NGK4_9GAMM</name>
<dbReference type="SUPFAM" id="SSF55154">
    <property type="entry name" value="CYTH-like phosphatases"/>
    <property type="match status" value="1"/>
</dbReference>
<dbReference type="PANTHER" id="PTHR39569:SF1">
    <property type="entry name" value="INORGANIC TRIPHOSPHATASE"/>
    <property type="match status" value="1"/>
</dbReference>
<evidence type="ECO:0000313" key="3">
    <source>
        <dbReference type="Proteomes" id="UP000537141"/>
    </source>
</evidence>
<dbReference type="InterPro" id="IPR023577">
    <property type="entry name" value="CYTH_domain"/>
</dbReference>
<dbReference type="InterPro" id="IPR039013">
    <property type="entry name" value="YgiF"/>
</dbReference>
<keyword evidence="2" id="KW-0378">Hydrolase</keyword>
<organism evidence="2 3">
    <name type="scientific">Thalassotalea piscium</name>
    <dbReference type="NCBI Taxonomy" id="1230533"/>
    <lineage>
        <taxon>Bacteria</taxon>
        <taxon>Pseudomonadati</taxon>
        <taxon>Pseudomonadota</taxon>
        <taxon>Gammaproteobacteria</taxon>
        <taxon>Alteromonadales</taxon>
        <taxon>Colwelliaceae</taxon>
        <taxon>Thalassotalea</taxon>
    </lineage>
</organism>
<accession>A0A7X0NGK4</accession>
<dbReference type="SMART" id="SM01118">
    <property type="entry name" value="CYTH"/>
    <property type="match status" value="1"/>
</dbReference>
<sequence length="498" mass="57409">MNTEVELKYLVLSSDVEAKVTSLLTTEGISFDKKSKELSNCYFDTADLTLRKKDYGLRVRGCENKFEQTIKTAGVVVGGLHKRPEYNVDIQSTFPDLSLFPKNIWSPEDNIEKIQQQLISLFDTDFTRIIWLVDFKDSKIELAFDQGKISSDGQHLDISEIELELVEGSIEHLFDLAKTLFKCLLVRPGLKSKAARGYQLWHKLGPKDLDENIQIDTSGVTLTESFSQGIAHCLNQLHLAVDNYIREPTYVHLVQAVNVLVMLRHGFWLFDLRLNEKGQGIREQISYFIHLFAWLDNAVYFQELMNKTGNYRKKLELSDQLIEQLRIEKQRFPEPADVIALIHGERFNQLQLSLVELVISKAEQVFIPYTGEINYREYATEKLSASLHDLKSVLSEDSVTIDQYLGVRKLVRRSLLTGGWFGLLFDAKLCNQFRRPWLDLQQGLGELRSLSIIHQQLKRLEDAPNKLISWQQSKLDNLLMALEHSRLSATSQQPYWLD</sequence>
<comment type="caution">
    <text evidence="2">The sequence shown here is derived from an EMBL/GenBank/DDBJ whole genome shotgun (WGS) entry which is preliminary data.</text>
</comment>
<dbReference type="GO" id="GO:0050355">
    <property type="term" value="F:inorganic triphosphate phosphatase activity"/>
    <property type="evidence" value="ECO:0007669"/>
    <property type="project" value="UniProtKB-EC"/>
</dbReference>
<proteinExistence type="predicted"/>
<feature type="domain" description="CYTH" evidence="1">
    <location>
        <begin position="2"/>
        <end position="204"/>
    </location>
</feature>